<dbReference type="EMBL" id="DNZF01000036">
    <property type="protein sequence ID" value="HBK52628.1"/>
    <property type="molecule type" value="Genomic_DNA"/>
</dbReference>
<sequence>MKKQAIATEFIRLDAFLKLCGAFETGGRAKLAVQGGQVRVNGEECRARGKKLRPGDRAEFGGTVYEVARA</sequence>
<gene>
    <name evidence="2" type="ORF">DDZ44_01635</name>
</gene>
<dbReference type="PROSITE" id="PS50889">
    <property type="entry name" value="S4"/>
    <property type="match status" value="1"/>
</dbReference>
<name>A0A354YTC7_9FIRM</name>
<dbReference type="SUPFAM" id="SSF55174">
    <property type="entry name" value="Alpha-L RNA-binding motif"/>
    <property type="match status" value="1"/>
</dbReference>
<dbReference type="CDD" id="cd00165">
    <property type="entry name" value="S4"/>
    <property type="match status" value="1"/>
</dbReference>
<dbReference type="InterPro" id="IPR036986">
    <property type="entry name" value="S4_RNA-bd_sf"/>
</dbReference>
<dbReference type="Proteomes" id="UP000263273">
    <property type="component" value="Unassembled WGS sequence"/>
</dbReference>
<reference evidence="2 3" key="1">
    <citation type="journal article" date="2018" name="Nat. Biotechnol.">
        <title>A standardized bacterial taxonomy based on genome phylogeny substantially revises the tree of life.</title>
        <authorList>
            <person name="Parks D.H."/>
            <person name="Chuvochina M."/>
            <person name="Waite D.W."/>
            <person name="Rinke C."/>
            <person name="Skarshewski A."/>
            <person name="Chaumeil P.A."/>
            <person name="Hugenholtz P."/>
        </authorList>
    </citation>
    <scope>NUCLEOTIDE SEQUENCE [LARGE SCALE GENOMIC DNA]</scope>
    <source>
        <strain evidence="2">UBA10948</strain>
    </source>
</reference>
<dbReference type="Gene3D" id="3.10.290.10">
    <property type="entry name" value="RNA-binding S4 domain"/>
    <property type="match status" value="1"/>
</dbReference>
<organism evidence="2 3">
    <name type="scientific">Syntrophomonas wolfei</name>
    <dbReference type="NCBI Taxonomy" id="863"/>
    <lineage>
        <taxon>Bacteria</taxon>
        <taxon>Bacillati</taxon>
        <taxon>Bacillota</taxon>
        <taxon>Clostridia</taxon>
        <taxon>Eubacteriales</taxon>
        <taxon>Syntrophomonadaceae</taxon>
        <taxon>Syntrophomonas</taxon>
    </lineage>
</organism>
<protein>
    <submittedName>
        <fullName evidence="2">RNA-binding S4 domain-containing protein</fullName>
    </submittedName>
</protein>
<dbReference type="AlphaFoldDB" id="A0A354YTC7"/>
<comment type="caution">
    <text evidence="2">The sequence shown here is derived from an EMBL/GenBank/DDBJ whole genome shotgun (WGS) entry which is preliminary data.</text>
</comment>
<proteinExistence type="predicted"/>
<evidence type="ECO:0000256" key="1">
    <source>
        <dbReference type="PROSITE-ProRule" id="PRU00182"/>
    </source>
</evidence>
<accession>A0A354YTC7</accession>
<evidence type="ECO:0000313" key="3">
    <source>
        <dbReference type="Proteomes" id="UP000263273"/>
    </source>
</evidence>
<dbReference type="Pfam" id="PF13275">
    <property type="entry name" value="S4_2"/>
    <property type="match status" value="1"/>
</dbReference>
<evidence type="ECO:0000313" key="2">
    <source>
        <dbReference type="EMBL" id="HBK52628.1"/>
    </source>
</evidence>
<dbReference type="GO" id="GO:0003723">
    <property type="term" value="F:RNA binding"/>
    <property type="evidence" value="ECO:0007669"/>
    <property type="project" value="UniProtKB-KW"/>
</dbReference>
<keyword evidence="1" id="KW-0694">RNA-binding</keyword>